<proteinExistence type="predicted"/>
<dbReference type="EMBL" id="CP009885">
    <property type="protein sequence ID" value="ALR06300.1"/>
    <property type="molecule type" value="Genomic_DNA"/>
</dbReference>
<keyword evidence="1" id="KW-0472">Membrane</keyword>
<sequence length="73" mass="7781">MAMAAGVDTSVSSMNSLSMWLTRWIPITANVLIIACAIAWIAQKGPVKPTIRIVACLAAIGSFSFFFGMFGLN</sequence>
<feature type="transmembrane region" description="Helical" evidence="1">
    <location>
        <begin position="53"/>
        <end position="72"/>
    </location>
</feature>
<keyword evidence="1" id="KW-0812">Transmembrane</keyword>
<organism evidence="2 3">
    <name type="scientific">Xylella fastidiosa</name>
    <dbReference type="NCBI Taxonomy" id="2371"/>
    <lineage>
        <taxon>Bacteria</taxon>
        <taxon>Pseudomonadati</taxon>
        <taxon>Pseudomonadota</taxon>
        <taxon>Gammaproteobacteria</taxon>
        <taxon>Lysobacterales</taxon>
        <taxon>Lysobacteraceae</taxon>
        <taxon>Xylella</taxon>
    </lineage>
</organism>
<evidence type="ECO:0000313" key="2">
    <source>
        <dbReference type="EMBL" id="ALR06300.1"/>
    </source>
</evidence>
<dbReference type="RefSeq" id="WP_057683513.1">
    <property type="nucleotide sequence ID" value="NZ_CP009885.1"/>
</dbReference>
<protein>
    <submittedName>
        <fullName evidence="2">Uncharacterized protein</fullName>
    </submittedName>
</protein>
<name>A0ABC8ACU2_XYLFS</name>
<accession>A0ABC8ACU2</accession>
<reference evidence="3" key="1">
    <citation type="submission" date="2014-11" db="EMBL/GenBank/DDBJ databases">
        <title>Xylella fastidiosa Hib4 Genome Sequencing.</title>
        <authorList>
            <person name="Pierry P.M."/>
            <person name="da Silva A.M."/>
        </authorList>
    </citation>
    <scope>NUCLEOTIDE SEQUENCE [LARGE SCALE GENOMIC DNA]</scope>
    <source>
        <strain evidence="3">Hib4</strain>
    </source>
</reference>
<dbReference type="AlphaFoldDB" id="A0ABC8ACU2"/>
<feature type="transmembrane region" description="Helical" evidence="1">
    <location>
        <begin position="20"/>
        <end position="41"/>
    </location>
</feature>
<gene>
    <name evidence="2" type="ORF">XFHB_04970</name>
</gene>
<evidence type="ECO:0000313" key="3">
    <source>
        <dbReference type="Proteomes" id="UP000196980"/>
    </source>
</evidence>
<evidence type="ECO:0000256" key="1">
    <source>
        <dbReference type="SAM" id="Phobius"/>
    </source>
</evidence>
<dbReference type="Proteomes" id="UP000196980">
    <property type="component" value="Chromosome"/>
</dbReference>
<dbReference type="KEGG" id="xfh:XFHB_04970"/>
<keyword evidence="1" id="KW-1133">Transmembrane helix</keyword>